<evidence type="ECO:0000313" key="2">
    <source>
        <dbReference type="EMBL" id="MBW4547245.1"/>
    </source>
</evidence>
<protein>
    <recommendedName>
        <fullName evidence="4">PEP-CTERM protein-sorting domain-containing protein</fullName>
    </recommendedName>
</protein>
<evidence type="ECO:0008006" key="4">
    <source>
        <dbReference type="Google" id="ProtNLM"/>
    </source>
</evidence>
<proteinExistence type="predicted"/>
<organism evidence="2 3">
    <name type="scientific">Symplocastrum torsivum CPER-KK1</name>
    <dbReference type="NCBI Taxonomy" id="450513"/>
    <lineage>
        <taxon>Bacteria</taxon>
        <taxon>Bacillati</taxon>
        <taxon>Cyanobacteriota</taxon>
        <taxon>Cyanophyceae</taxon>
        <taxon>Oscillatoriophycideae</taxon>
        <taxon>Oscillatoriales</taxon>
        <taxon>Microcoleaceae</taxon>
        <taxon>Symplocastrum</taxon>
    </lineage>
</organism>
<dbReference type="Proteomes" id="UP000753908">
    <property type="component" value="Unassembled WGS sequence"/>
</dbReference>
<name>A0A951UBN8_9CYAN</name>
<evidence type="ECO:0000313" key="3">
    <source>
        <dbReference type="Proteomes" id="UP000753908"/>
    </source>
</evidence>
<sequence length="203" mass="22353">MGIYQKLATATTGIALSLIAIESNPAKAATITYDFTVDIVESELLNNNLLISGFFSYDDSTIEGTGIETIPVILATHITRSKNFPDSPGFIITSDDLYGGGAPVFRNQANVLLENRMFNGFQWDLGIRRFEFNINNEEYNNLYFASRSCIDPIELFCRSTGIVSYTLREEPAASVPESRGVTGILLLGLGLILKKNRHLCKAS</sequence>
<dbReference type="EMBL" id="JAHHIF010000037">
    <property type="protein sequence ID" value="MBW4547245.1"/>
    <property type="molecule type" value="Genomic_DNA"/>
</dbReference>
<dbReference type="AlphaFoldDB" id="A0A951UBN8"/>
<keyword evidence="1" id="KW-0732">Signal</keyword>
<reference evidence="2" key="1">
    <citation type="submission" date="2021-05" db="EMBL/GenBank/DDBJ databases">
        <authorList>
            <person name="Pietrasiak N."/>
            <person name="Ward R."/>
            <person name="Stajich J.E."/>
            <person name="Kurbessoian T."/>
        </authorList>
    </citation>
    <scope>NUCLEOTIDE SEQUENCE</scope>
    <source>
        <strain evidence="2">CPER-KK1</strain>
    </source>
</reference>
<gene>
    <name evidence="2" type="ORF">KME25_22825</name>
</gene>
<comment type="caution">
    <text evidence="2">The sequence shown here is derived from an EMBL/GenBank/DDBJ whole genome shotgun (WGS) entry which is preliminary data.</text>
</comment>
<feature type="chain" id="PRO_5036887540" description="PEP-CTERM protein-sorting domain-containing protein" evidence="1">
    <location>
        <begin position="29"/>
        <end position="203"/>
    </location>
</feature>
<accession>A0A951UBN8</accession>
<reference evidence="2" key="2">
    <citation type="journal article" date="2022" name="Microbiol. Resour. Announc.">
        <title>Metagenome Sequencing to Explore Phylogenomics of Terrestrial Cyanobacteria.</title>
        <authorList>
            <person name="Ward R.D."/>
            <person name="Stajich J.E."/>
            <person name="Johansen J.R."/>
            <person name="Huntemann M."/>
            <person name="Clum A."/>
            <person name="Foster B."/>
            <person name="Foster B."/>
            <person name="Roux S."/>
            <person name="Palaniappan K."/>
            <person name="Varghese N."/>
            <person name="Mukherjee S."/>
            <person name="Reddy T.B.K."/>
            <person name="Daum C."/>
            <person name="Copeland A."/>
            <person name="Chen I.A."/>
            <person name="Ivanova N.N."/>
            <person name="Kyrpides N.C."/>
            <person name="Shapiro N."/>
            <person name="Eloe-Fadrosh E.A."/>
            <person name="Pietrasiak N."/>
        </authorList>
    </citation>
    <scope>NUCLEOTIDE SEQUENCE</scope>
    <source>
        <strain evidence="2">CPER-KK1</strain>
    </source>
</reference>
<feature type="signal peptide" evidence="1">
    <location>
        <begin position="1"/>
        <end position="28"/>
    </location>
</feature>
<evidence type="ECO:0000256" key="1">
    <source>
        <dbReference type="SAM" id="SignalP"/>
    </source>
</evidence>